<protein>
    <recommendedName>
        <fullName evidence="2">ABC transporter domain-containing protein</fullName>
    </recommendedName>
</protein>
<accession>A0A6V8H0B2</accession>
<evidence type="ECO:0000313" key="3">
    <source>
        <dbReference type="EMBL" id="GAM34752.1"/>
    </source>
</evidence>
<dbReference type="SUPFAM" id="SSF52540">
    <property type="entry name" value="P-loop containing nucleoside triphosphate hydrolases"/>
    <property type="match status" value="1"/>
</dbReference>
<evidence type="ECO:0000259" key="2">
    <source>
        <dbReference type="Pfam" id="PF00005"/>
    </source>
</evidence>
<dbReference type="AlphaFoldDB" id="A0A6V8H0B2"/>
<dbReference type="Proteomes" id="UP000053095">
    <property type="component" value="Unassembled WGS sequence"/>
</dbReference>
<dbReference type="EMBL" id="DF933811">
    <property type="protein sequence ID" value="GAM34752.1"/>
    <property type="molecule type" value="Genomic_DNA"/>
</dbReference>
<dbReference type="GO" id="GO:0005524">
    <property type="term" value="F:ATP binding"/>
    <property type="evidence" value="ECO:0007669"/>
    <property type="project" value="InterPro"/>
</dbReference>
<keyword evidence="4" id="KW-1185">Reference proteome</keyword>
<gene>
    <name evidence="3" type="ORF">TCE0_015f02532</name>
</gene>
<keyword evidence="1" id="KW-0813">Transport</keyword>
<dbReference type="InterPro" id="IPR003439">
    <property type="entry name" value="ABC_transporter-like_ATP-bd"/>
</dbReference>
<dbReference type="GO" id="GO:0016887">
    <property type="term" value="F:ATP hydrolysis activity"/>
    <property type="evidence" value="ECO:0007669"/>
    <property type="project" value="InterPro"/>
</dbReference>
<comment type="caution">
    <text evidence="3">The sequence shown here is derived from an EMBL/GenBank/DDBJ whole genome shotgun (WGS) entry which is preliminary data.</text>
</comment>
<reference evidence="4" key="1">
    <citation type="journal article" date="2015" name="Genome Announc.">
        <title>Draft genome sequence of Talaromyces cellulolyticus strain Y-94, a source of lignocellulosic biomass-degrading enzymes.</title>
        <authorList>
            <person name="Fujii T."/>
            <person name="Koike H."/>
            <person name="Sawayama S."/>
            <person name="Yano S."/>
            <person name="Inoue H."/>
        </authorList>
    </citation>
    <scope>NUCLEOTIDE SEQUENCE [LARGE SCALE GENOMIC DNA]</scope>
    <source>
        <strain evidence="4">Y-94</strain>
    </source>
</reference>
<evidence type="ECO:0000313" key="4">
    <source>
        <dbReference type="Proteomes" id="UP000053095"/>
    </source>
</evidence>
<proteinExistence type="predicted"/>
<organism evidence="3 4">
    <name type="scientific">Talaromyces pinophilus</name>
    <name type="common">Penicillium pinophilum</name>
    <dbReference type="NCBI Taxonomy" id="128442"/>
    <lineage>
        <taxon>Eukaryota</taxon>
        <taxon>Fungi</taxon>
        <taxon>Dikarya</taxon>
        <taxon>Ascomycota</taxon>
        <taxon>Pezizomycotina</taxon>
        <taxon>Eurotiomycetes</taxon>
        <taxon>Eurotiomycetidae</taxon>
        <taxon>Eurotiales</taxon>
        <taxon>Trichocomaceae</taxon>
        <taxon>Talaromyces</taxon>
        <taxon>Talaromyces sect. Talaromyces</taxon>
    </lineage>
</organism>
<dbReference type="Pfam" id="PF00005">
    <property type="entry name" value="ABC_tran"/>
    <property type="match status" value="1"/>
</dbReference>
<name>A0A6V8H0B2_TALPI</name>
<sequence length="281" mass="30721">MLLVLGRPGSGCSFLLKILSGDTHGIHIGEQTKVNYAGVSLGQTLTFAALAREAGGNSDARSRATGHDVAVSFALLPAFDTKIGNAMIRGVSGGEKRRTSIAEALINNSQLQCWDNSTRGLDSSTARCFIELLRRSTNAFQPTAIMSIYQASEAMYHKFDKVTLLYEGHQIYFGPVELAANYFIELGFARPSRAITADFLASITNPAERLIRPGYENRVPRLPDEFAAVWKQSSGAGQLMNEIDAFDSAHPLQQLSRNEATNTATYNSIFNSLVHQSTQRR</sequence>
<feature type="domain" description="ABC transporter" evidence="2">
    <location>
        <begin position="2"/>
        <end position="118"/>
    </location>
</feature>
<dbReference type="InterPro" id="IPR027417">
    <property type="entry name" value="P-loop_NTPase"/>
</dbReference>
<dbReference type="PANTHER" id="PTHR19241">
    <property type="entry name" value="ATP-BINDING CASSETTE TRANSPORTER"/>
    <property type="match status" value="1"/>
</dbReference>
<evidence type="ECO:0000256" key="1">
    <source>
        <dbReference type="ARBA" id="ARBA00022448"/>
    </source>
</evidence>
<dbReference type="Gene3D" id="3.40.50.300">
    <property type="entry name" value="P-loop containing nucleotide triphosphate hydrolases"/>
    <property type="match status" value="1"/>
</dbReference>